<evidence type="ECO:0000313" key="2">
    <source>
        <dbReference type="EMBL" id="GAA97274.1"/>
    </source>
</evidence>
<dbReference type="RefSeq" id="XP_014571050.1">
    <property type="nucleotide sequence ID" value="XM_014715564.1"/>
</dbReference>
<dbReference type="HOGENOM" id="CLU_694612_0_0_1"/>
<dbReference type="Proteomes" id="UP000009131">
    <property type="component" value="Unassembled WGS sequence"/>
</dbReference>
<dbReference type="GO" id="GO:0055088">
    <property type="term" value="P:lipid homeostasis"/>
    <property type="evidence" value="ECO:0007669"/>
    <property type="project" value="TreeGrafter"/>
</dbReference>
<dbReference type="AlphaFoldDB" id="G7E393"/>
<keyword evidence="1" id="KW-0472">Membrane</keyword>
<dbReference type="OrthoDB" id="341353at2759"/>
<name>G7E393_MIXOS</name>
<organism evidence="2 3">
    <name type="scientific">Mixia osmundae (strain CBS 9802 / IAM 14324 / JCM 22182 / KY 12970)</name>
    <dbReference type="NCBI Taxonomy" id="764103"/>
    <lineage>
        <taxon>Eukaryota</taxon>
        <taxon>Fungi</taxon>
        <taxon>Dikarya</taxon>
        <taxon>Basidiomycota</taxon>
        <taxon>Pucciniomycotina</taxon>
        <taxon>Mixiomycetes</taxon>
        <taxon>Mixiales</taxon>
        <taxon>Mixiaceae</taxon>
        <taxon>Mixia</taxon>
    </lineage>
</organism>
<reference evidence="2 3" key="1">
    <citation type="journal article" date="2011" name="J. Gen. Appl. Microbiol.">
        <title>Draft genome sequencing of the enigmatic basidiomycete Mixia osmundae.</title>
        <authorList>
            <person name="Nishida H."/>
            <person name="Nagatsuka Y."/>
            <person name="Sugiyama J."/>
        </authorList>
    </citation>
    <scope>NUCLEOTIDE SEQUENCE [LARGE SCALE GENOMIC DNA]</scope>
    <source>
        <strain evidence="3">CBS 9802 / IAM 14324 / JCM 22182 / KY 12970</strain>
    </source>
</reference>
<evidence type="ECO:0000256" key="1">
    <source>
        <dbReference type="SAM" id="Phobius"/>
    </source>
</evidence>
<reference evidence="2 3" key="2">
    <citation type="journal article" date="2012" name="Open Biol.">
        <title>Characteristics of nucleosomes and linker DNA regions on the genome of the basidiomycete Mixia osmundae revealed by mono- and dinucleosome mapping.</title>
        <authorList>
            <person name="Nishida H."/>
            <person name="Kondo S."/>
            <person name="Matsumoto T."/>
            <person name="Suzuki Y."/>
            <person name="Yoshikawa H."/>
            <person name="Taylor T.D."/>
            <person name="Sugiyama J."/>
        </authorList>
    </citation>
    <scope>NUCLEOTIDE SEQUENCE [LARGE SCALE GENOMIC DNA]</scope>
    <source>
        <strain evidence="3">CBS 9802 / IAM 14324 / JCM 22182 / KY 12970</strain>
    </source>
</reference>
<dbReference type="STRING" id="764103.G7E393"/>
<dbReference type="EMBL" id="BABT02000117">
    <property type="protein sequence ID" value="GAA97274.1"/>
    <property type="molecule type" value="Genomic_DNA"/>
</dbReference>
<dbReference type="OMA" id="WSHIFAL"/>
<sequence>MVSPALSPLLAVLPSQSTLATYSASCAFFTSSYFICTRLAGWNVYEIEHSFAPAAARQERKMKMRKRSWIITTLAAAITTAVSLVYVRDWLASGFDVARVHRRAALSDTLTTFFSAYLTTDCVLGMIFYRPCFSLVTGWIHHGAYMALIAYISPLGWSHIFALGSFMELPTCILGASTIWPAVRNDIAFAAVFFATRLLFHGVLIASYATQYGQTHGTHTGIKTLVPALCLSGAVPLHIWWFTASVRGIRRRARQTASTSVSAATTPSAEKDEAKALEVPTPVSVHMSDTKPLRIAQAVKLLRRKSGPILVDITNSLGPRTTQAADSIKQIRRSFAAAAAANTSAFSIRADRPTMQPRSASQDQRRFILPPGRMRTGVANLQRASSGFGRSISTAVF</sequence>
<feature type="transmembrane region" description="Helical" evidence="1">
    <location>
        <begin position="27"/>
        <end position="47"/>
    </location>
</feature>
<dbReference type="InParanoid" id="G7E393"/>
<evidence type="ECO:0008006" key="4">
    <source>
        <dbReference type="Google" id="ProtNLM"/>
    </source>
</evidence>
<dbReference type="PANTHER" id="PTHR13439:SF72">
    <property type="entry name" value="TLC DOMAIN-CONTAINING PROTEIN"/>
    <property type="match status" value="1"/>
</dbReference>
<accession>G7E393</accession>
<dbReference type="eggNOG" id="ENOG502S6CW">
    <property type="taxonomic scope" value="Eukaryota"/>
</dbReference>
<protein>
    <recommendedName>
        <fullName evidence="4">TLC domain-containing protein</fullName>
    </recommendedName>
</protein>
<gene>
    <name evidence="2" type="primary">Mo03951</name>
    <name evidence="2" type="ORF">E5Q_03951</name>
</gene>
<proteinExistence type="predicted"/>
<comment type="caution">
    <text evidence="2">The sequence shown here is derived from an EMBL/GenBank/DDBJ whole genome shotgun (WGS) entry which is preliminary data.</text>
</comment>
<keyword evidence="1" id="KW-0812">Transmembrane</keyword>
<feature type="transmembrane region" description="Helical" evidence="1">
    <location>
        <begin position="221"/>
        <end position="242"/>
    </location>
</feature>
<dbReference type="InterPro" id="IPR050846">
    <property type="entry name" value="TLCD"/>
</dbReference>
<keyword evidence="3" id="KW-1185">Reference proteome</keyword>
<dbReference type="PANTHER" id="PTHR13439">
    <property type="entry name" value="CT120 PROTEIN"/>
    <property type="match status" value="1"/>
</dbReference>
<evidence type="ECO:0000313" key="3">
    <source>
        <dbReference type="Proteomes" id="UP000009131"/>
    </source>
</evidence>
<dbReference type="GO" id="GO:0005783">
    <property type="term" value="C:endoplasmic reticulum"/>
    <property type="evidence" value="ECO:0007669"/>
    <property type="project" value="TreeGrafter"/>
</dbReference>
<keyword evidence="1" id="KW-1133">Transmembrane helix</keyword>
<feature type="transmembrane region" description="Helical" evidence="1">
    <location>
        <begin position="187"/>
        <end position="209"/>
    </location>
</feature>
<feature type="transmembrane region" description="Helical" evidence="1">
    <location>
        <begin position="68"/>
        <end position="87"/>
    </location>
</feature>